<dbReference type="PROSITE" id="PS50294">
    <property type="entry name" value="WD_REPEATS_REGION"/>
    <property type="match status" value="1"/>
</dbReference>
<dbReference type="PANTHER" id="PTHR44129">
    <property type="entry name" value="WD REPEAT-CONTAINING PROTEIN POP1"/>
    <property type="match status" value="1"/>
</dbReference>
<dbReference type="InterPro" id="IPR036322">
    <property type="entry name" value="WD40_repeat_dom_sf"/>
</dbReference>
<feature type="repeat" description="WD" evidence="3">
    <location>
        <begin position="134"/>
        <end position="161"/>
    </location>
</feature>
<gene>
    <name evidence="4" type="ORF">HRbin17_01220</name>
</gene>
<dbReference type="SUPFAM" id="SSF50978">
    <property type="entry name" value="WD40 repeat-like"/>
    <property type="match status" value="1"/>
</dbReference>
<keyword evidence="1 3" id="KW-0853">WD repeat</keyword>
<dbReference type="SMART" id="SM00320">
    <property type="entry name" value="WD40"/>
    <property type="match status" value="4"/>
</dbReference>
<dbReference type="AlphaFoldDB" id="A0A2H5XBZ9"/>
<proteinExistence type="predicted"/>
<name>A0A2H5XBZ9_9BACT</name>
<sequence length="364" mass="41055">MCRFRQARQTLILAIASLATLWTSKFAYACMVCEMQRSPAIVLTFSPDGQWLASSNRWRWSGGKLTTRTTIEIWKVPKLKIVKQLPEGQRVIALAFSPDSKILAASGMNNWVSLWKLPEGKRVRRFMTEAEGYNEVHSLVFSPNGRLLAAGTRDGVIYLWQTPQVKLIGVLVTGQEGIVVSLTFSPDGKKLVALVKGYWHQLWVQLWDVQAKKLLWEREPKFRLSSIAFTRDGRRLVGAGDTLLVLSTIDGSVISKQGLTSFHSPPGGVSADGQFIALYDFSGSVKVKRSHDFKDIWQASVISWKLKKQLHRWAERIEQGTNLPMTKPFSRPILPSASMAAFSPDNRWLALGFDNGQIKLWRIR</sequence>
<organism evidence="4 5">
    <name type="scientific">Candidatus Fervidibacter japonicus</name>
    <dbReference type="NCBI Taxonomy" id="2035412"/>
    <lineage>
        <taxon>Bacteria</taxon>
        <taxon>Candidatus Fervidibacterota</taxon>
        <taxon>Candidatus Fervidibacter</taxon>
    </lineage>
</organism>
<evidence type="ECO:0000256" key="1">
    <source>
        <dbReference type="ARBA" id="ARBA00022574"/>
    </source>
</evidence>
<dbReference type="InterPro" id="IPR001680">
    <property type="entry name" value="WD40_rpt"/>
</dbReference>
<dbReference type="Gene3D" id="2.130.10.10">
    <property type="entry name" value="YVTN repeat-like/Quinoprotein amine dehydrogenase"/>
    <property type="match status" value="3"/>
</dbReference>
<evidence type="ECO:0000256" key="2">
    <source>
        <dbReference type="ARBA" id="ARBA00022737"/>
    </source>
</evidence>
<feature type="repeat" description="WD" evidence="3">
    <location>
        <begin position="341"/>
        <end position="364"/>
    </location>
</feature>
<evidence type="ECO:0000256" key="3">
    <source>
        <dbReference type="PROSITE-ProRule" id="PRU00221"/>
    </source>
</evidence>
<accession>A0A2H5XBZ9</accession>
<evidence type="ECO:0000313" key="5">
    <source>
        <dbReference type="Proteomes" id="UP000236173"/>
    </source>
</evidence>
<dbReference type="InterPro" id="IPR015943">
    <property type="entry name" value="WD40/YVTN_repeat-like_dom_sf"/>
</dbReference>
<dbReference type="PROSITE" id="PS50082">
    <property type="entry name" value="WD_REPEATS_2"/>
    <property type="match status" value="3"/>
</dbReference>
<dbReference type="Proteomes" id="UP000236173">
    <property type="component" value="Unassembled WGS sequence"/>
</dbReference>
<feature type="repeat" description="WD" evidence="3">
    <location>
        <begin position="91"/>
        <end position="125"/>
    </location>
</feature>
<dbReference type="InterPro" id="IPR050349">
    <property type="entry name" value="WD_LIS1/nudF_dynein_reg"/>
</dbReference>
<dbReference type="EMBL" id="BEHT01000014">
    <property type="protein sequence ID" value="GBC98706.1"/>
    <property type="molecule type" value="Genomic_DNA"/>
</dbReference>
<comment type="caution">
    <text evidence="4">The sequence shown here is derived from an EMBL/GenBank/DDBJ whole genome shotgun (WGS) entry which is preliminary data.</text>
</comment>
<keyword evidence="2" id="KW-0677">Repeat</keyword>
<evidence type="ECO:0000313" key="4">
    <source>
        <dbReference type="EMBL" id="GBC98706.1"/>
    </source>
</evidence>
<dbReference type="Pfam" id="PF00400">
    <property type="entry name" value="WD40"/>
    <property type="match status" value="3"/>
</dbReference>
<protein>
    <submittedName>
        <fullName evidence="4">Uncharacterized protein</fullName>
    </submittedName>
</protein>
<reference evidence="5" key="1">
    <citation type="submission" date="2017-09" db="EMBL/GenBank/DDBJ databases">
        <title>Metaegenomics of thermophilic ammonia-oxidizing enrichment culture.</title>
        <authorList>
            <person name="Kato S."/>
            <person name="Suzuki K."/>
        </authorList>
    </citation>
    <scope>NUCLEOTIDE SEQUENCE [LARGE SCALE GENOMIC DNA]</scope>
</reference>